<evidence type="ECO:0000313" key="3">
    <source>
        <dbReference type="EMBL" id="RDU97389.1"/>
    </source>
</evidence>
<feature type="signal peptide" evidence="2">
    <location>
        <begin position="1"/>
        <end position="21"/>
    </location>
</feature>
<dbReference type="AlphaFoldDB" id="A0A3D8JWD7"/>
<feature type="region of interest" description="Disordered" evidence="1">
    <location>
        <begin position="38"/>
        <end position="94"/>
    </location>
</feature>
<keyword evidence="4" id="KW-1185">Reference proteome</keyword>
<evidence type="ECO:0000313" key="4">
    <source>
        <dbReference type="Proteomes" id="UP000256838"/>
    </source>
</evidence>
<dbReference type="RefSeq" id="WP_115535201.1">
    <property type="nucleotide sequence ID" value="NZ_QRGA01000010.1"/>
</dbReference>
<reference evidence="3 4" key="1">
    <citation type="submission" date="2018-08" db="EMBL/GenBank/DDBJ databases">
        <title>Paraburkholderia sp. DHOM06 isolated from forest soil.</title>
        <authorList>
            <person name="Gao Z.-H."/>
            <person name="Qiu L.-H."/>
        </authorList>
    </citation>
    <scope>NUCLEOTIDE SEQUENCE [LARGE SCALE GENOMIC DNA]</scope>
    <source>
        <strain evidence="3 4">DHOM06</strain>
    </source>
</reference>
<dbReference type="EMBL" id="QRGA01000010">
    <property type="protein sequence ID" value="RDU97389.1"/>
    <property type="molecule type" value="Genomic_DNA"/>
</dbReference>
<dbReference type="OrthoDB" id="9115376at2"/>
<feature type="chain" id="PRO_5017610014" evidence="2">
    <location>
        <begin position="22"/>
        <end position="94"/>
    </location>
</feature>
<name>A0A3D8JWD7_9BURK</name>
<dbReference type="Proteomes" id="UP000256838">
    <property type="component" value="Unassembled WGS sequence"/>
</dbReference>
<sequence length="94" mass="10276">MKKASLTVMFSLSLLAGAAYAQTDEGGVTMSTDPARAADVEQRAQALQQQQEQMPMQEHEHMQMKHKMHHHPMHKHAAKGKAKADKAEAASGAK</sequence>
<comment type="caution">
    <text evidence="3">The sequence shown here is derived from an EMBL/GenBank/DDBJ whole genome shotgun (WGS) entry which is preliminary data.</text>
</comment>
<feature type="compositionally biased region" description="Low complexity" evidence="1">
    <location>
        <begin position="44"/>
        <end position="56"/>
    </location>
</feature>
<proteinExistence type="predicted"/>
<accession>A0A3D8JWD7</accession>
<evidence type="ECO:0000256" key="1">
    <source>
        <dbReference type="SAM" id="MobiDB-lite"/>
    </source>
</evidence>
<protein>
    <submittedName>
        <fullName evidence="3">Uncharacterized protein</fullName>
    </submittedName>
</protein>
<evidence type="ECO:0000256" key="2">
    <source>
        <dbReference type="SAM" id="SignalP"/>
    </source>
</evidence>
<keyword evidence="2" id="KW-0732">Signal</keyword>
<gene>
    <name evidence="3" type="ORF">DWV00_19425</name>
</gene>
<organism evidence="3 4">
    <name type="scientific">Trinickia dinghuensis</name>
    <dbReference type="NCBI Taxonomy" id="2291023"/>
    <lineage>
        <taxon>Bacteria</taxon>
        <taxon>Pseudomonadati</taxon>
        <taxon>Pseudomonadota</taxon>
        <taxon>Betaproteobacteria</taxon>
        <taxon>Burkholderiales</taxon>
        <taxon>Burkholderiaceae</taxon>
        <taxon>Trinickia</taxon>
    </lineage>
</organism>
<feature type="compositionally biased region" description="Basic residues" evidence="1">
    <location>
        <begin position="64"/>
        <end position="81"/>
    </location>
</feature>